<protein>
    <submittedName>
        <fullName evidence="1">Uncharacterized protein</fullName>
    </submittedName>
</protein>
<organism evidence="1">
    <name type="scientific">hydrothermal vent metagenome</name>
    <dbReference type="NCBI Taxonomy" id="652676"/>
    <lineage>
        <taxon>unclassified sequences</taxon>
        <taxon>metagenomes</taxon>
        <taxon>ecological metagenomes</taxon>
    </lineage>
</organism>
<gene>
    <name evidence="1" type="ORF">MNB_SUP05-SYMBIONT-4-1081</name>
</gene>
<sequence length="287" mass="33188">MFKPGAQFNHNDNNYHVVHDHIVVLNGERGIDDKHFISSSQKISSSLEIGFLNDYQVVEYTNPVGFWQTILNNYAFDYSGNFKYKLSLGDNTELYLISFDISKGITLHADANLVQLDDFKRIEVDLDSFNKFDIIKTKQQIKQDKVNFWRSLIIKHIVLYSVISVSIFSYYQYKNSVFSEERNYSDSLETRMHLLNDRIEGIKGNVIVLETHHQQSHIINLLNILDGGIVIQESSLDLTKSFATITIDFADLEMIKYIAKSNNVAIRITRNFSKNTAKVTWENRGKQ</sequence>
<dbReference type="AlphaFoldDB" id="A0A1W1DZV8"/>
<reference evidence="1" key="1">
    <citation type="submission" date="2016-10" db="EMBL/GenBank/DDBJ databases">
        <authorList>
            <person name="de Groot N.N."/>
        </authorList>
    </citation>
    <scope>NUCLEOTIDE SEQUENCE</scope>
</reference>
<dbReference type="EMBL" id="FPHY01000175">
    <property type="protein sequence ID" value="SFV87264.1"/>
    <property type="molecule type" value="Genomic_DNA"/>
</dbReference>
<accession>A0A1W1DZV8</accession>
<proteinExistence type="predicted"/>
<name>A0A1W1DZV8_9ZZZZ</name>
<evidence type="ECO:0000313" key="1">
    <source>
        <dbReference type="EMBL" id="SFV87264.1"/>
    </source>
</evidence>